<dbReference type="Proteomes" id="UP000246740">
    <property type="component" value="Unassembled WGS sequence"/>
</dbReference>
<keyword evidence="2" id="KW-1185">Reference proteome</keyword>
<accession>A0A317XFW9</accession>
<dbReference type="InParanoid" id="A0A317XFW9"/>
<reference evidence="1 2" key="1">
    <citation type="journal article" date="2018" name="Mol. Biol. Evol.">
        <title>Broad Genomic Sampling Reveals a Smut Pathogenic Ancestry of the Fungal Clade Ustilaginomycotina.</title>
        <authorList>
            <person name="Kijpornyongpan T."/>
            <person name="Mondo S.J."/>
            <person name="Barry K."/>
            <person name="Sandor L."/>
            <person name="Lee J."/>
            <person name="Lipzen A."/>
            <person name="Pangilinan J."/>
            <person name="LaButti K."/>
            <person name="Hainaut M."/>
            <person name="Henrissat B."/>
            <person name="Grigoriev I.V."/>
            <person name="Spatafora J.W."/>
            <person name="Aime M.C."/>
        </authorList>
    </citation>
    <scope>NUCLEOTIDE SEQUENCE [LARGE SCALE GENOMIC DNA]</scope>
    <source>
        <strain evidence="1 2">MCA 3645</strain>
    </source>
</reference>
<dbReference type="EMBL" id="KZ819223">
    <property type="protein sequence ID" value="PWY97071.1"/>
    <property type="molecule type" value="Genomic_DNA"/>
</dbReference>
<sequence>MRGTASDQRTLVRRWPQNTCGVKKKSYRVIALAAAALAPPATTHCLPSGNRFDWCLFEETDESFEWRVRGRGIEGRNLAKKVVH</sequence>
<proteinExistence type="predicted"/>
<organism evidence="1 2">
    <name type="scientific">Testicularia cyperi</name>
    <dbReference type="NCBI Taxonomy" id="1882483"/>
    <lineage>
        <taxon>Eukaryota</taxon>
        <taxon>Fungi</taxon>
        <taxon>Dikarya</taxon>
        <taxon>Basidiomycota</taxon>
        <taxon>Ustilaginomycotina</taxon>
        <taxon>Ustilaginomycetes</taxon>
        <taxon>Ustilaginales</taxon>
        <taxon>Anthracoideaceae</taxon>
        <taxon>Testicularia</taxon>
    </lineage>
</organism>
<gene>
    <name evidence="1" type="ORF">BCV70DRAFT_203202</name>
</gene>
<protein>
    <submittedName>
        <fullName evidence="1">Uncharacterized protein</fullName>
    </submittedName>
</protein>
<evidence type="ECO:0000313" key="2">
    <source>
        <dbReference type="Proteomes" id="UP000246740"/>
    </source>
</evidence>
<evidence type="ECO:0000313" key="1">
    <source>
        <dbReference type="EMBL" id="PWY97071.1"/>
    </source>
</evidence>
<name>A0A317XFW9_9BASI</name>
<dbReference type="AlphaFoldDB" id="A0A317XFW9"/>